<dbReference type="PROSITE" id="PS51192">
    <property type="entry name" value="HELICASE_ATP_BIND_1"/>
    <property type="match status" value="1"/>
</dbReference>
<comment type="caution">
    <text evidence="8">The sequence shown here is derived from an EMBL/GenBank/DDBJ whole genome shotgun (WGS) entry which is preliminary data.</text>
</comment>
<dbReference type="GO" id="GO:0005524">
    <property type="term" value="F:ATP binding"/>
    <property type="evidence" value="ECO:0007669"/>
    <property type="project" value="UniProtKB-KW"/>
</dbReference>
<evidence type="ECO:0000256" key="2">
    <source>
        <dbReference type="ARBA" id="ARBA00022801"/>
    </source>
</evidence>
<evidence type="ECO:0000313" key="8">
    <source>
        <dbReference type="EMBL" id="KAF3450667.1"/>
    </source>
</evidence>
<dbReference type="InterPro" id="IPR027417">
    <property type="entry name" value="P-loop_NTPase"/>
</dbReference>
<dbReference type="EMBL" id="VOIH02000003">
    <property type="protein sequence ID" value="KAF3450667.1"/>
    <property type="molecule type" value="Genomic_DNA"/>
</dbReference>
<dbReference type="AlphaFoldDB" id="A0A8K0MLR4"/>
<gene>
    <name evidence="8" type="ORF">FNV43_RR06756</name>
</gene>
<dbReference type="PANTHER" id="PTHR47959:SF1">
    <property type="entry name" value="ATP-DEPENDENT RNA HELICASE DBPA"/>
    <property type="match status" value="1"/>
</dbReference>
<dbReference type="Pfam" id="PF00270">
    <property type="entry name" value="DEAD"/>
    <property type="match status" value="1"/>
</dbReference>
<organism evidence="8 9">
    <name type="scientific">Rhamnella rubrinervis</name>
    <dbReference type="NCBI Taxonomy" id="2594499"/>
    <lineage>
        <taxon>Eukaryota</taxon>
        <taxon>Viridiplantae</taxon>
        <taxon>Streptophyta</taxon>
        <taxon>Embryophyta</taxon>
        <taxon>Tracheophyta</taxon>
        <taxon>Spermatophyta</taxon>
        <taxon>Magnoliopsida</taxon>
        <taxon>eudicotyledons</taxon>
        <taxon>Gunneridae</taxon>
        <taxon>Pentapetalae</taxon>
        <taxon>rosids</taxon>
        <taxon>fabids</taxon>
        <taxon>Rosales</taxon>
        <taxon>Rhamnaceae</taxon>
        <taxon>rhamnoid group</taxon>
        <taxon>Rhamneae</taxon>
        <taxon>Rhamnella</taxon>
    </lineage>
</organism>
<name>A0A8K0MLR4_9ROSA</name>
<sequence length="239" mass="26922">MRPSSGFRSSCKHSYESFGEMNLDINLLSALKDKGFSNPKPVQNTKVGSGNTFTDRLDVLNNVVCNLNRCQALVLAPTRSSVQEIANMILQFNSKLKVQVCIGVGASRGREDLEGVQVVVGTPGRVHHLLKRLKVFPVDSIRIFVLDEVEKMVYYDYQTQIKFIHNALPSNHRIGIFSANMSEEAFELRRVIEECWRSSKFLAVLGNKVLILFVDSREQWETLAHELGQSDCIYTAIGK</sequence>
<evidence type="ECO:0000256" key="4">
    <source>
        <dbReference type="ARBA" id="ARBA00022840"/>
    </source>
</evidence>
<dbReference type="PROSITE" id="PS51195">
    <property type="entry name" value="Q_MOTIF"/>
    <property type="match status" value="1"/>
</dbReference>
<keyword evidence="3" id="KW-0347">Helicase</keyword>
<evidence type="ECO:0000259" key="7">
    <source>
        <dbReference type="PROSITE" id="PS51195"/>
    </source>
</evidence>
<dbReference type="GO" id="GO:0003676">
    <property type="term" value="F:nucleic acid binding"/>
    <property type="evidence" value="ECO:0007669"/>
    <property type="project" value="InterPro"/>
</dbReference>
<protein>
    <recommendedName>
        <fullName evidence="10">RNA helicase</fullName>
    </recommendedName>
</protein>
<dbReference type="PANTHER" id="PTHR47959">
    <property type="entry name" value="ATP-DEPENDENT RNA HELICASE RHLE-RELATED"/>
    <property type="match status" value="1"/>
</dbReference>
<evidence type="ECO:0000259" key="6">
    <source>
        <dbReference type="PROSITE" id="PS51192"/>
    </source>
</evidence>
<evidence type="ECO:0000256" key="1">
    <source>
        <dbReference type="ARBA" id="ARBA00022741"/>
    </source>
</evidence>
<evidence type="ECO:0000313" key="9">
    <source>
        <dbReference type="Proteomes" id="UP000796880"/>
    </source>
</evidence>
<feature type="short sequence motif" description="Q motif" evidence="5">
    <location>
        <begin position="16"/>
        <end position="44"/>
    </location>
</feature>
<dbReference type="GO" id="GO:0005829">
    <property type="term" value="C:cytosol"/>
    <property type="evidence" value="ECO:0007669"/>
    <property type="project" value="TreeGrafter"/>
</dbReference>
<evidence type="ECO:0008006" key="10">
    <source>
        <dbReference type="Google" id="ProtNLM"/>
    </source>
</evidence>
<dbReference type="GO" id="GO:0016787">
    <property type="term" value="F:hydrolase activity"/>
    <property type="evidence" value="ECO:0007669"/>
    <property type="project" value="UniProtKB-KW"/>
</dbReference>
<dbReference type="Gene3D" id="3.40.50.300">
    <property type="entry name" value="P-loop containing nucleotide triphosphate hydrolases"/>
    <property type="match status" value="1"/>
</dbReference>
<keyword evidence="9" id="KW-1185">Reference proteome</keyword>
<dbReference type="SUPFAM" id="SSF52540">
    <property type="entry name" value="P-loop containing nucleoside triphosphate hydrolases"/>
    <property type="match status" value="1"/>
</dbReference>
<keyword evidence="1" id="KW-0547">Nucleotide-binding</keyword>
<dbReference type="InterPro" id="IPR050079">
    <property type="entry name" value="DEAD_box_RNA_helicase"/>
</dbReference>
<proteinExistence type="predicted"/>
<keyword evidence="4" id="KW-0067">ATP-binding</keyword>
<dbReference type="SMART" id="SM00487">
    <property type="entry name" value="DEXDc"/>
    <property type="match status" value="1"/>
</dbReference>
<dbReference type="GO" id="GO:0003724">
    <property type="term" value="F:RNA helicase activity"/>
    <property type="evidence" value="ECO:0007669"/>
    <property type="project" value="InterPro"/>
</dbReference>
<dbReference type="InterPro" id="IPR014014">
    <property type="entry name" value="RNA_helicase_DEAD_Q_motif"/>
</dbReference>
<reference evidence="8" key="1">
    <citation type="submission" date="2020-03" db="EMBL/GenBank/DDBJ databases">
        <title>A high-quality chromosome-level genome assembly of a woody plant with both climbing and erect habits, Rhamnella rubrinervis.</title>
        <authorList>
            <person name="Lu Z."/>
            <person name="Yang Y."/>
            <person name="Zhu X."/>
            <person name="Sun Y."/>
        </authorList>
    </citation>
    <scope>NUCLEOTIDE SEQUENCE</scope>
    <source>
        <strain evidence="8">BYM</strain>
        <tissue evidence="8">Leaf</tissue>
    </source>
</reference>
<dbReference type="InterPro" id="IPR011545">
    <property type="entry name" value="DEAD/DEAH_box_helicase_dom"/>
</dbReference>
<feature type="domain" description="DEAD-box RNA helicase Q" evidence="7">
    <location>
        <begin position="16"/>
        <end position="44"/>
    </location>
</feature>
<dbReference type="InterPro" id="IPR014001">
    <property type="entry name" value="Helicase_ATP-bd"/>
</dbReference>
<evidence type="ECO:0000256" key="5">
    <source>
        <dbReference type="PROSITE-ProRule" id="PRU00552"/>
    </source>
</evidence>
<feature type="domain" description="Helicase ATP-binding" evidence="6">
    <location>
        <begin position="46"/>
        <end position="199"/>
    </location>
</feature>
<keyword evidence="2" id="KW-0378">Hydrolase</keyword>
<dbReference type="Proteomes" id="UP000796880">
    <property type="component" value="Unassembled WGS sequence"/>
</dbReference>
<evidence type="ECO:0000256" key="3">
    <source>
        <dbReference type="ARBA" id="ARBA00022806"/>
    </source>
</evidence>
<dbReference type="OrthoDB" id="9060008at2759"/>
<accession>A0A8K0MLR4</accession>